<protein>
    <submittedName>
        <fullName evidence="1">Uncharacterized protein</fullName>
    </submittedName>
</protein>
<dbReference type="AlphaFoldDB" id="A0AAV4M4Q7"/>
<evidence type="ECO:0000313" key="2">
    <source>
        <dbReference type="Proteomes" id="UP001054945"/>
    </source>
</evidence>
<name>A0AAV4M4Q7_CAEEX</name>
<sequence>MDDPLKKQQDGLRKFLALRDNQKLTHSSKRVCSFSSAPSSLVHPLHTLSPPNEKILIPPTHVNSLIEIDGFPNCAARDAERKTPRSLFERFPTNQPTESDQVLTFTGQNKFERKELCLINQS</sequence>
<comment type="caution">
    <text evidence="1">The sequence shown here is derived from an EMBL/GenBank/DDBJ whole genome shotgun (WGS) entry which is preliminary data.</text>
</comment>
<reference evidence="1 2" key="1">
    <citation type="submission" date="2021-06" db="EMBL/GenBank/DDBJ databases">
        <title>Caerostris extrusa draft genome.</title>
        <authorList>
            <person name="Kono N."/>
            <person name="Arakawa K."/>
        </authorList>
    </citation>
    <scope>NUCLEOTIDE SEQUENCE [LARGE SCALE GENOMIC DNA]</scope>
</reference>
<organism evidence="1 2">
    <name type="scientific">Caerostris extrusa</name>
    <name type="common">Bark spider</name>
    <name type="synonym">Caerostris bankana</name>
    <dbReference type="NCBI Taxonomy" id="172846"/>
    <lineage>
        <taxon>Eukaryota</taxon>
        <taxon>Metazoa</taxon>
        <taxon>Ecdysozoa</taxon>
        <taxon>Arthropoda</taxon>
        <taxon>Chelicerata</taxon>
        <taxon>Arachnida</taxon>
        <taxon>Araneae</taxon>
        <taxon>Araneomorphae</taxon>
        <taxon>Entelegynae</taxon>
        <taxon>Araneoidea</taxon>
        <taxon>Araneidae</taxon>
        <taxon>Caerostris</taxon>
    </lineage>
</organism>
<keyword evidence="2" id="KW-1185">Reference proteome</keyword>
<proteinExistence type="predicted"/>
<gene>
    <name evidence="1" type="ORF">CEXT_786251</name>
</gene>
<evidence type="ECO:0000313" key="1">
    <source>
        <dbReference type="EMBL" id="GIX67009.1"/>
    </source>
</evidence>
<dbReference type="EMBL" id="BPLR01019364">
    <property type="protein sequence ID" value="GIX67009.1"/>
    <property type="molecule type" value="Genomic_DNA"/>
</dbReference>
<dbReference type="Proteomes" id="UP001054945">
    <property type="component" value="Unassembled WGS sequence"/>
</dbReference>
<accession>A0AAV4M4Q7</accession>